<accession>A0A4Y4F030</accession>
<dbReference type="AlphaFoldDB" id="A0A4Y4F030"/>
<evidence type="ECO:0000313" key="2">
    <source>
        <dbReference type="Proteomes" id="UP000319812"/>
    </source>
</evidence>
<comment type="caution">
    <text evidence="1">The sequence shown here is derived from an EMBL/GenBank/DDBJ whole genome shotgun (WGS) entry which is preliminary data.</text>
</comment>
<gene>
    <name evidence="1" type="ORF">HHA01_24160</name>
</gene>
<organism evidence="1 2">
    <name type="scientific">Halomonas halmophila</name>
    <dbReference type="NCBI Taxonomy" id="252"/>
    <lineage>
        <taxon>Bacteria</taxon>
        <taxon>Pseudomonadati</taxon>
        <taxon>Pseudomonadota</taxon>
        <taxon>Gammaproteobacteria</taxon>
        <taxon>Oceanospirillales</taxon>
        <taxon>Halomonadaceae</taxon>
        <taxon>Halomonas</taxon>
    </lineage>
</organism>
<sequence>MTRHQAIFNLWRPHVDTDQDGNLLSSILTTAAWPTLAVALTQAGDELLLEAATGHHIEGVVNGLMRDLAT</sequence>
<protein>
    <submittedName>
        <fullName evidence="1">Uncharacterized protein</fullName>
    </submittedName>
</protein>
<reference evidence="1 2" key="1">
    <citation type="submission" date="2019-06" db="EMBL/GenBank/DDBJ databases">
        <title>Whole genome shotgun sequence of Halomonas halmophila NBRC 15537.</title>
        <authorList>
            <person name="Hosoyama A."/>
            <person name="Uohara A."/>
            <person name="Ohji S."/>
            <person name="Ichikawa N."/>
        </authorList>
    </citation>
    <scope>NUCLEOTIDE SEQUENCE [LARGE SCALE GENOMIC DNA]</scope>
    <source>
        <strain evidence="1 2">NBRC 15537</strain>
    </source>
</reference>
<dbReference type="EMBL" id="BJOC01000035">
    <property type="protein sequence ID" value="GED23439.1"/>
    <property type="molecule type" value="Genomic_DNA"/>
</dbReference>
<proteinExistence type="predicted"/>
<name>A0A4Y4F030_9GAMM</name>
<keyword evidence="2" id="KW-1185">Reference proteome</keyword>
<dbReference type="Proteomes" id="UP000319812">
    <property type="component" value="Unassembled WGS sequence"/>
</dbReference>
<evidence type="ECO:0000313" key="1">
    <source>
        <dbReference type="EMBL" id="GED23439.1"/>
    </source>
</evidence>